<feature type="transmembrane region" description="Helical" evidence="1">
    <location>
        <begin position="78"/>
        <end position="97"/>
    </location>
</feature>
<sequence length="306" mass="30664">MSVDSGRAAGVALAVLGGSCLALQSRINGELGHQLGDGIAAATVSFGVGLVVMLLALPWMHRNTRRILHALRSGQLRWWQCVGGACGAFLVTTQGLTVPWLGVSIFIVALVAGQSVSSLAMDRLGVGPGAPRLITPNRAVGALLCIVAVVIAVGDSFGDPRSLGLAALPLLAGIGVAWQQGVNGRVALAATSPWPATLLNFAVGTLALLVALGIATAIRGGGPPGAFPAEPWLYVGGPLGIVFIAISAAVVHRIGVLLLGLGMIAGQVLGALAIDTVLPGPAGRPDLLTLTGAALTLVAVRIAARG</sequence>
<name>A0A8J3JNX1_9ACTN</name>
<evidence type="ECO:0000313" key="3">
    <source>
        <dbReference type="Proteomes" id="UP000619293"/>
    </source>
</evidence>
<dbReference type="PROSITE" id="PS51257">
    <property type="entry name" value="PROKAR_LIPOPROTEIN"/>
    <property type="match status" value="1"/>
</dbReference>
<keyword evidence="1" id="KW-0472">Membrane</keyword>
<keyword evidence="1" id="KW-1133">Transmembrane helix</keyword>
<protein>
    <submittedName>
        <fullName evidence="2">Membrane protein</fullName>
    </submittedName>
</protein>
<dbReference type="PANTHER" id="PTHR34821">
    <property type="entry name" value="INNER MEMBRANE PROTEIN YDCZ"/>
    <property type="match status" value="1"/>
</dbReference>
<evidence type="ECO:0000313" key="2">
    <source>
        <dbReference type="EMBL" id="GIF88367.1"/>
    </source>
</evidence>
<keyword evidence="1" id="KW-0812">Transmembrane</keyword>
<evidence type="ECO:0000256" key="1">
    <source>
        <dbReference type="SAM" id="Phobius"/>
    </source>
</evidence>
<comment type="caution">
    <text evidence="2">The sequence shown here is derived from an EMBL/GenBank/DDBJ whole genome shotgun (WGS) entry which is preliminary data.</text>
</comment>
<dbReference type="Proteomes" id="UP000619293">
    <property type="component" value="Unassembled WGS sequence"/>
</dbReference>
<feature type="transmembrane region" description="Helical" evidence="1">
    <location>
        <begin position="256"/>
        <end position="274"/>
    </location>
</feature>
<dbReference type="Pfam" id="PF04657">
    <property type="entry name" value="DMT_YdcZ"/>
    <property type="match status" value="2"/>
</dbReference>
<feature type="transmembrane region" description="Helical" evidence="1">
    <location>
        <begin position="232"/>
        <end position="251"/>
    </location>
</feature>
<dbReference type="GO" id="GO:0005886">
    <property type="term" value="C:plasma membrane"/>
    <property type="evidence" value="ECO:0007669"/>
    <property type="project" value="TreeGrafter"/>
</dbReference>
<feature type="transmembrane region" description="Helical" evidence="1">
    <location>
        <begin position="38"/>
        <end position="57"/>
    </location>
</feature>
<organism evidence="2 3">
    <name type="scientific">Catellatospora chokoriensis</name>
    <dbReference type="NCBI Taxonomy" id="310353"/>
    <lineage>
        <taxon>Bacteria</taxon>
        <taxon>Bacillati</taxon>
        <taxon>Actinomycetota</taxon>
        <taxon>Actinomycetes</taxon>
        <taxon>Micromonosporales</taxon>
        <taxon>Micromonosporaceae</taxon>
        <taxon>Catellatospora</taxon>
    </lineage>
</organism>
<dbReference type="AlphaFoldDB" id="A0A8J3JNX1"/>
<dbReference type="InterPro" id="IPR006750">
    <property type="entry name" value="YdcZ"/>
</dbReference>
<feature type="transmembrane region" description="Helical" evidence="1">
    <location>
        <begin position="160"/>
        <end position="178"/>
    </location>
</feature>
<proteinExistence type="predicted"/>
<accession>A0A8J3JNX1</accession>
<keyword evidence="3" id="KW-1185">Reference proteome</keyword>
<feature type="transmembrane region" description="Helical" evidence="1">
    <location>
        <begin position="198"/>
        <end position="220"/>
    </location>
</feature>
<dbReference type="RefSeq" id="WP_239120412.1">
    <property type="nucleotide sequence ID" value="NZ_BAAALB010000002.1"/>
</dbReference>
<gene>
    <name evidence="2" type="ORF">Cch02nite_18110</name>
</gene>
<feature type="transmembrane region" description="Helical" evidence="1">
    <location>
        <begin position="286"/>
        <end position="304"/>
    </location>
</feature>
<dbReference type="PANTHER" id="PTHR34821:SF2">
    <property type="entry name" value="INNER MEMBRANE PROTEIN YDCZ"/>
    <property type="match status" value="1"/>
</dbReference>
<dbReference type="EMBL" id="BONG01000008">
    <property type="protein sequence ID" value="GIF88367.1"/>
    <property type="molecule type" value="Genomic_DNA"/>
</dbReference>
<feature type="transmembrane region" description="Helical" evidence="1">
    <location>
        <begin position="133"/>
        <end position="154"/>
    </location>
</feature>
<reference evidence="2 3" key="1">
    <citation type="submission" date="2021-01" db="EMBL/GenBank/DDBJ databases">
        <title>Whole genome shotgun sequence of Catellatospora chokoriensis NBRC 107358.</title>
        <authorList>
            <person name="Komaki H."/>
            <person name="Tamura T."/>
        </authorList>
    </citation>
    <scope>NUCLEOTIDE SEQUENCE [LARGE SCALE GENOMIC DNA]</scope>
    <source>
        <strain evidence="2 3">NBRC 107358</strain>
    </source>
</reference>
<feature type="transmembrane region" description="Helical" evidence="1">
    <location>
        <begin position="103"/>
        <end position="121"/>
    </location>
</feature>